<reference evidence="3 4" key="1">
    <citation type="submission" date="2012-08" db="EMBL/GenBank/DDBJ databases">
        <title>Whole genome shotgun sequence of Kineosphaera limosa NBRC 100340.</title>
        <authorList>
            <person name="Yoshida I."/>
            <person name="Isaki S."/>
            <person name="Hosoyama A."/>
            <person name="Tsuchikane K."/>
            <person name="Katsumata H."/>
            <person name="Ando Y."/>
            <person name="Ohji S."/>
            <person name="Hamada M."/>
            <person name="Tamura T."/>
            <person name="Yamazoe A."/>
            <person name="Yamazaki S."/>
            <person name="Fujita N."/>
        </authorList>
    </citation>
    <scope>NUCLEOTIDE SEQUENCE [LARGE SCALE GENOMIC DNA]</scope>
    <source>
        <strain evidence="3 4">NBRC 100340</strain>
    </source>
</reference>
<proteinExistence type="predicted"/>
<evidence type="ECO:0000256" key="1">
    <source>
        <dbReference type="SAM" id="MobiDB-lite"/>
    </source>
</evidence>
<dbReference type="Gene3D" id="3.40.630.30">
    <property type="match status" value="1"/>
</dbReference>
<dbReference type="SUPFAM" id="SSF55729">
    <property type="entry name" value="Acyl-CoA N-acyltransferases (Nat)"/>
    <property type="match status" value="1"/>
</dbReference>
<evidence type="ECO:0000313" key="4">
    <source>
        <dbReference type="Proteomes" id="UP000008366"/>
    </source>
</evidence>
<dbReference type="PANTHER" id="PTHR43441:SF2">
    <property type="entry name" value="FAMILY ACETYLTRANSFERASE, PUTATIVE (AFU_ORTHOLOGUE AFUA_7G00850)-RELATED"/>
    <property type="match status" value="1"/>
</dbReference>
<keyword evidence="4" id="KW-1185">Reference proteome</keyword>
<dbReference type="GO" id="GO:1990189">
    <property type="term" value="F:protein N-terminal-serine acetyltransferase activity"/>
    <property type="evidence" value="ECO:0007669"/>
    <property type="project" value="TreeGrafter"/>
</dbReference>
<dbReference type="Pfam" id="PF13302">
    <property type="entry name" value="Acetyltransf_3"/>
    <property type="match status" value="1"/>
</dbReference>
<dbReference type="InterPro" id="IPR051908">
    <property type="entry name" value="Ribosomal_N-acetyltransferase"/>
</dbReference>
<evidence type="ECO:0000259" key="2">
    <source>
        <dbReference type="PROSITE" id="PS51186"/>
    </source>
</evidence>
<dbReference type="GO" id="GO:0008999">
    <property type="term" value="F:protein-N-terminal-alanine acetyltransferase activity"/>
    <property type="evidence" value="ECO:0007669"/>
    <property type="project" value="TreeGrafter"/>
</dbReference>
<organism evidence="3 4">
    <name type="scientific">Kineosphaera limosa NBRC 100340</name>
    <dbReference type="NCBI Taxonomy" id="1184609"/>
    <lineage>
        <taxon>Bacteria</taxon>
        <taxon>Bacillati</taxon>
        <taxon>Actinomycetota</taxon>
        <taxon>Actinomycetes</taxon>
        <taxon>Micrococcales</taxon>
        <taxon>Dermatophilaceae</taxon>
        <taxon>Kineosphaera</taxon>
    </lineage>
</organism>
<sequence>MSGLWPSVLTVRHEDGFDVVLRALRTRDRSDWDHVRVANEQWLRPWEATSPLPPAARSSFRQLVRHYDREGREGRMQPFVIDVGGRIVGQMHLFGIAWGGLRGGAAGYWVARRLAGRGIAPLGLAALVDHAIYGLGLHRVEVNIRPENVASLQVVRKLGFREEGLRQRYLHIGGDWRDHRSFALIAEDLAGTSLVERFRRAQSRGPSHGDARPAPESTA</sequence>
<dbReference type="EMBL" id="BAHD01000113">
    <property type="protein sequence ID" value="GAB98225.1"/>
    <property type="molecule type" value="Genomic_DNA"/>
</dbReference>
<accession>K6WG17</accession>
<dbReference type="InterPro" id="IPR000182">
    <property type="entry name" value="GNAT_dom"/>
</dbReference>
<comment type="caution">
    <text evidence="3">The sequence shown here is derived from an EMBL/GenBank/DDBJ whole genome shotgun (WGS) entry which is preliminary data.</text>
</comment>
<keyword evidence="3" id="KW-0808">Transferase</keyword>
<dbReference type="GO" id="GO:0005737">
    <property type="term" value="C:cytoplasm"/>
    <property type="evidence" value="ECO:0007669"/>
    <property type="project" value="TreeGrafter"/>
</dbReference>
<dbReference type="STRING" id="1184609.KILIM_113_00120"/>
<dbReference type="AlphaFoldDB" id="K6WG17"/>
<dbReference type="OrthoDB" id="5242221at2"/>
<dbReference type="Proteomes" id="UP000008366">
    <property type="component" value="Unassembled WGS sequence"/>
</dbReference>
<evidence type="ECO:0000313" key="3">
    <source>
        <dbReference type="EMBL" id="GAB98225.1"/>
    </source>
</evidence>
<gene>
    <name evidence="3" type="ORF">KILIM_113_00120</name>
</gene>
<dbReference type="PROSITE" id="PS51186">
    <property type="entry name" value="GNAT"/>
    <property type="match status" value="1"/>
</dbReference>
<feature type="domain" description="N-acetyltransferase" evidence="2">
    <location>
        <begin position="19"/>
        <end position="183"/>
    </location>
</feature>
<dbReference type="eggNOG" id="COG1670">
    <property type="taxonomic scope" value="Bacteria"/>
</dbReference>
<protein>
    <submittedName>
        <fullName evidence="3">Putative ribosomal-protein-alanine acetyltransferase</fullName>
    </submittedName>
</protein>
<feature type="region of interest" description="Disordered" evidence="1">
    <location>
        <begin position="200"/>
        <end position="219"/>
    </location>
</feature>
<name>K6WG17_9MICO</name>
<dbReference type="InterPro" id="IPR016181">
    <property type="entry name" value="Acyl_CoA_acyltransferase"/>
</dbReference>
<dbReference type="PANTHER" id="PTHR43441">
    <property type="entry name" value="RIBOSOMAL-PROTEIN-SERINE ACETYLTRANSFERASE"/>
    <property type="match status" value="1"/>
</dbReference>